<dbReference type="GO" id="GO:0005509">
    <property type="term" value="F:calcium ion binding"/>
    <property type="evidence" value="ECO:0007669"/>
    <property type="project" value="InterPro"/>
</dbReference>
<dbReference type="OrthoDB" id="6498728at2759"/>
<evidence type="ECO:0000256" key="2">
    <source>
        <dbReference type="RuleBase" id="RU004273"/>
    </source>
</evidence>
<dbReference type="CDD" id="cd00144">
    <property type="entry name" value="MPP_PPP_family"/>
    <property type="match status" value="1"/>
</dbReference>
<dbReference type="GO" id="GO:0097720">
    <property type="term" value="P:calcineurin-mediated signaling"/>
    <property type="evidence" value="ECO:0007669"/>
    <property type="project" value="InterPro"/>
</dbReference>
<dbReference type="SUPFAM" id="SSF56300">
    <property type="entry name" value="Metallo-dependent phosphatases"/>
    <property type="match status" value="1"/>
</dbReference>
<dbReference type="PROSITE" id="PS50222">
    <property type="entry name" value="EF_HAND_2"/>
    <property type="match status" value="1"/>
</dbReference>
<dbReference type="PRINTS" id="PR00114">
    <property type="entry name" value="STPHPHTASE"/>
</dbReference>
<keyword evidence="2" id="KW-0378">Hydrolase</keyword>
<sequence length="1020" mass="118154">MDNLNDRFKEMFEMIGSSLSNIILPFEHPLYTQIQQQQQQLPLPSSTSTSNPQSSSSSNNRPKSIRSTRSGTSLRSRSRLRMANNSNSKNTRSKSKRHHHHHHHHHHQQQQQQNSNTNNNNQTIEKSTKSRRTRETTTMDKNNRSMDVTSTSDKYNDNSLPFASGLNVHLSDQQQQQQSTAIDRRYSCSVFFIQCIQHRKIALTKPSIRQAVWMPFMPMPMNKSWNEGGLAGLLIVLSNGDMDTFVQLKNRPPFQDRWIIEVAAIQLPQTLELINRITWMIKLDSKSNFKCCQDNDSLIWVDENKLDSGTLEYMWGPELIDFYRLHIQSSSSSTSSTTTSPPTMIPSPTIGLNNNDDIHKDRSKSYWCSLSTTTGHKSSFVEYSLDSAFQFLPRNPPRTDEEAMLLSSNLSEKDIERLYSDFLDHCFPSMAMAFHSFRVYMTKYGFQFEDERLTHLFFAFNYNSNGSITFPELLMGLACIDCHSIHNEVRAKFVMRYYDVHKRNFLTRDDIRQMITAIHPKLKRDEAEFKLNETLQAMEPNMTDINRISYKAFVGAVGSHRFRGTSKLCRADRPVFQMITNIIFTRRKKRSGHEFKWSSVIEEAYSGICSNCKEKQSILCNYLLRIDSNGYVESRHRLRSFKRRHRVDGGKSRSTYSSSSSSNSKRKHKNNLFHKTDDVDFEILNIAWSLIRMIRDFSLIKGDVKRPNGFMANNHKEWQQLYEWLLLLEKRVAEQLETEYRCVQVNSPAYIIGDIHGNIDDLLTLEQCLWKQFPAIDANLIFLGDYVDRGRWSIECVIYLMCLKILMPNKMTLLRGNHEVRPLQAHYSYKAECLTKYGEEIGGKIWELTNRMFDRLPLCAIIDEAIFCAHGGIPRSTIEIGEIQRLDNYMPEPEHSFPIAWEILWSDPIHQQQFLELACLMNGVEDPREGFLPNRKRGTAFVFNEDAATKFLKHNGLTHIVRAHEVPTNGFFFHFDKKCATIFSSSHYCGNNNECAVMLVEGDSIRIIRIDTTNNPSATD</sequence>
<dbReference type="SUPFAM" id="SSF47473">
    <property type="entry name" value="EF-hand"/>
    <property type="match status" value="1"/>
</dbReference>
<accession>A0A6P6YAU8</accession>
<gene>
    <name evidence="4" type="primary">LOC113796051</name>
</gene>
<proteinExistence type="inferred from homology"/>
<organism evidence="3 4">
    <name type="scientific">Dermatophagoides pteronyssinus</name>
    <name type="common">European house dust mite</name>
    <dbReference type="NCBI Taxonomy" id="6956"/>
    <lineage>
        <taxon>Eukaryota</taxon>
        <taxon>Metazoa</taxon>
        <taxon>Ecdysozoa</taxon>
        <taxon>Arthropoda</taxon>
        <taxon>Chelicerata</taxon>
        <taxon>Arachnida</taxon>
        <taxon>Acari</taxon>
        <taxon>Acariformes</taxon>
        <taxon>Sarcoptiformes</taxon>
        <taxon>Astigmata</taxon>
        <taxon>Psoroptidia</taxon>
        <taxon>Analgoidea</taxon>
        <taxon>Pyroglyphidae</taxon>
        <taxon>Dermatophagoidinae</taxon>
        <taxon>Dermatophagoides</taxon>
    </lineage>
</organism>
<dbReference type="PANTHER" id="PTHR45673">
    <property type="entry name" value="SERINE/THREONINE-PROTEIN PHOSPHATASE 2B CATALYTIC SUBUNIT 1-RELATED"/>
    <property type="match status" value="1"/>
</dbReference>
<dbReference type="Proteomes" id="UP000515146">
    <property type="component" value="Unplaced"/>
</dbReference>
<dbReference type="AlphaFoldDB" id="A0A6P6YAU8"/>
<dbReference type="OMA" id="HEVRPLQ"/>
<comment type="similarity">
    <text evidence="1 2">Belongs to the PPP phosphatase family.</text>
</comment>
<evidence type="ECO:0000313" key="4">
    <source>
        <dbReference type="RefSeq" id="XP_027202101.1"/>
    </source>
</evidence>
<reference evidence="4" key="1">
    <citation type="submission" date="2025-08" db="UniProtKB">
        <authorList>
            <consortium name="RefSeq"/>
        </authorList>
    </citation>
    <scope>IDENTIFICATION</scope>
    <source>
        <strain evidence="4">Airmid</strain>
    </source>
</reference>
<dbReference type="InterPro" id="IPR011992">
    <property type="entry name" value="EF-hand-dom_pair"/>
</dbReference>
<dbReference type="InParanoid" id="A0A6P6YAU8"/>
<dbReference type="RefSeq" id="XP_027202101.1">
    <property type="nucleotide sequence ID" value="XM_027346300.1"/>
</dbReference>
<dbReference type="Gene3D" id="3.60.21.10">
    <property type="match status" value="1"/>
</dbReference>
<dbReference type="InterPro" id="IPR029052">
    <property type="entry name" value="Metallo-depent_PP-like"/>
</dbReference>
<keyword evidence="3" id="KW-1185">Reference proteome</keyword>
<comment type="catalytic activity">
    <reaction evidence="2">
        <text>O-phospho-L-threonyl-[protein] + H2O = L-threonyl-[protein] + phosphate</text>
        <dbReference type="Rhea" id="RHEA:47004"/>
        <dbReference type="Rhea" id="RHEA-COMP:11060"/>
        <dbReference type="Rhea" id="RHEA-COMP:11605"/>
        <dbReference type="ChEBI" id="CHEBI:15377"/>
        <dbReference type="ChEBI" id="CHEBI:30013"/>
        <dbReference type="ChEBI" id="CHEBI:43474"/>
        <dbReference type="ChEBI" id="CHEBI:61977"/>
        <dbReference type="EC" id="3.1.3.16"/>
    </reaction>
</comment>
<dbReference type="GO" id="GO:0033192">
    <property type="term" value="F:calmodulin-dependent protein phosphatase activity"/>
    <property type="evidence" value="ECO:0007669"/>
    <property type="project" value="InterPro"/>
</dbReference>
<dbReference type="KEGG" id="dpte:113796051"/>
<dbReference type="InterPro" id="IPR043360">
    <property type="entry name" value="PP2B"/>
</dbReference>
<dbReference type="Gene3D" id="1.10.238.10">
    <property type="entry name" value="EF-hand"/>
    <property type="match status" value="1"/>
</dbReference>
<dbReference type="SMART" id="SM00156">
    <property type="entry name" value="PP2Ac"/>
    <property type="match status" value="1"/>
</dbReference>
<evidence type="ECO:0000313" key="3">
    <source>
        <dbReference type="Proteomes" id="UP000515146"/>
    </source>
</evidence>
<evidence type="ECO:0000256" key="1">
    <source>
        <dbReference type="ARBA" id="ARBA00008294"/>
    </source>
</evidence>
<dbReference type="InterPro" id="IPR004843">
    <property type="entry name" value="Calcineurin-like_PHP"/>
</dbReference>
<dbReference type="InterPro" id="IPR006186">
    <property type="entry name" value="Ser/Thr-sp_prot-phosphatase"/>
</dbReference>
<name>A0A6P6YAU8_DERPT</name>
<dbReference type="PROSITE" id="PS00125">
    <property type="entry name" value="SER_THR_PHOSPHATASE"/>
    <property type="match status" value="1"/>
</dbReference>
<dbReference type="InterPro" id="IPR002048">
    <property type="entry name" value="EF_hand_dom"/>
</dbReference>
<dbReference type="EC" id="3.1.3.16" evidence="2"/>
<protein>
    <recommendedName>
        <fullName evidence="2">Serine/threonine-protein phosphatase</fullName>
        <ecNumber evidence="2">3.1.3.16</ecNumber>
    </recommendedName>
</protein>
<dbReference type="Pfam" id="PF00149">
    <property type="entry name" value="Metallophos"/>
    <property type="match status" value="1"/>
</dbReference>